<dbReference type="OrthoDB" id="9807854at2"/>
<evidence type="ECO:0000313" key="1">
    <source>
        <dbReference type="EMBL" id="QDT38732.1"/>
    </source>
</evidence>
<accession>A0A517R4B7</accession>
<keyword evidence="2" id="KW-1185">Reference proteome</keyword>
<dbReference type="EMBL" id="CP036268">
    <property type="protein sequence ID" value="QDT38732.1"/>
    <property type="molecule type" value="Genomic_DNA"/>
</dbReference>
<reference evidence="1 2" key="1">
    <citation type="submission" date="2019-02" db="EMBL/GenBank/DDBJ databases">
        <title>Deep-cultivation of Planctomycetes and their phenomic and genomic characterization uncovers novel biology.</title>
        <authorList>
            <person name="Wiegand S."/>
            <person name="Jogler M."/>
            <person name="Boedeker C."/>
            <person name="Pinto D."/>
            <person name="Vollmers J."/>
            <person name="Rivas-Marin E."/>
            <person name="Kohn T."/>
            <person name="Peeters S.H."/>
            <person name="Heuer A."/>
            <person name="Rast P."/>
            <person name="Oberbeckmann S."/>
            <person name="Bunk B."/>
            <person name="Jeske O."/>
            <person name="Meyerdierks A."/>
            <person name="Storesund J.E."/>
            <person name="Kallscheuer N."/>
            <person name="Luecker S."/>
            <person name="Lage O.M."/>
            <person name="Pohl T."/>
            <person name="Merkel B.J."/>
            <person name="Hornburger P."/>
            <person name="Mueller R.-W."/>
            <person name="Bruemmer F."/>
            <person name="Labrenz M."/>
            <person name="Spormann A.M."/>
            <person name="Op den Camp H."/>
            <person name="Overmann J."/>
            <person name="Amann R."/>
            <person name="Jetten M.S.M."/>
            <person name="Mascher T."/>
            <person name="Medema M.H."/>
            <person name="Devos D.P."/>
            <person name="Kaster A.-K."/>
            <person name="Ovreas L."/>
            <person name="Rohde M."/>
            <person name="Galperin M.Y."/>
            <person name="Jogler C."/>
        </authorList>
    </citation>
    <scope>NUCLEOTIDE SEQUENCE [LARGE SCALE GENOMIC DNA]</scope>
    <source>
        <strain evidence="1 2">Pan189</strain>
    </source>
</reference>
<dbReference type="KEGG" id="svp:Pan189_31290"/>
<proteinExistence type="predicted"/>
<evidence type="ECO:0000313" key="2">
    <source>
        <dbReference type="Proteomes" id="UP000317318"/>
    </source>
</evidence>
<protein>
    <submittedName>
        <fullName evidence="1">Porin P</fullName>
    </submittedName>
</protein>
<organism evidence="1 2">
    <name type="scientific">Stratiformator vulcanicus</name>
    <dbReference type="NCBI Taxonomy" id="2527980"/>
    <lineage>
        <taxon>Bacteria</taxon>
        <taxon>Pseudomonadati</taxon>
        <taxon>Planctomycetota</taxon>
        <taxon>Planctomycetia</taxon>
        <taxon>Planctomycetales</taxon>
        <taxon>Planctomycetaceae</taxon>
        <taxon>Stratiformator</taxon>
    </lineage>
</organism>
<name>A0A517R4B7_9PLAN</name>
<dbReference type="InterPro" id="IPR023614">
    <property type="entry name" value="Porin_dom_sf"/>
</dbReference>
<dbReference type="AlphaFoldDB" id="A0A517R4B7"/>
<dbReference type="Proteomes" id="UP000317318">
    <property type="component" value="Chromosome"/>
</dbReference>
<gene>
    <name evidence="1" type="primary">oprP_2</name>
    <name evidence="1" type="ORF">Pan189_31290</name>
</gene>
<sequence>MGGDTNEFWSAYGQVAWLLTGEVRPYQRAAGVFGAVVPRQSFRWGRGLGAWELAGRLSWIDLDDDPVTGNRLTDTTVGLNWYLNQHTKFQFNWIHALLDGTAVPSSNADIFALRAQVDFKTGGARVLFRSKNPGRGSVRPVISISPVEQYRVETPMRPGRYPVL</sequence>
<dbReference type="SUPFAM" id="SSF56935">
    <property type="entry name" value="Porins"/>
    <property type="match status" value="1"/>
</dbReference>
<dbReference type="Pfam" id="PF07396">
    <property type="entry name" value="Porin_O_P"/>
    <property type="match status" value="1"/>
</dbReference>
<dbReference type="InterPro" id="IPR010870">
    <property type="entry name" value="Porin_O/P"/>
</dbReference>
<dbReference type="RefSeq" id="WP_145364813.1">
    <property type="nucleotide sequence ID" value="NZ_CP036268.1"/>
</dbReference>
<dbReference type="Gene3D" id="2.40.160.10">
    <property type="entry name" value="Porin"/>
    <property type="match status" value="1"/>
</dbReference>